<dbReference type="EMBL" id="CP014224">
    <property type="protein sequence ID" value="ANW96441.1"/>
    <property type="molecule type" value="Genomic_DNA"/>
</dbReference>
<dbReference type="Proteomes" id="UP000092967">
    <property type="component" value="Chromosome"/>
</dbReference>
<evidence type="ECO:0000313" key="4">
    <source>
        <dbReference type="Proteomes" id="UP000092967"/>
    </source>
</evidence>
<keyword evidence="4" id="KW-1185">Reference proteome</keyword>
<dbReference type="AlphaFoldDB" id="A0A1B1Y6M6"/>
<feature type="region of interest" description="Disordered" evidence="1">
    <location>
        <begin position="23"/>
        <end position="45"/>
    </location>
</feature>
<gene>
    <name evidence="3" type="ORF">AXE80_09185</name>
</gene>
<feature type="signal peptide" evidence="2">
    <location>
        <begin position="1"/>
        <end position="22"/>
    </location>
</feature>
<evidence type="ECO:0000313" key="3">
    <source>
        <dbReference type="EMBL" id="ANW96441.1"/>
    </source>
</evidence>
<dbReference type="RefSeq" id="WP_068826565.1">
    <property type="nucleotide sequence ID" value="NZ_CP014224.1"/>
</dbReference>
<dbReference type="KEGG" id="wfu:AXE80_09185"/>
<keyword evidence="2" id="KW-0732">Signal</keyword>
<dbReference type="OrthoDB" id="9958975at2"/>
<reference evidence="3 4" key="1">
    <citation type="submission" date="2016-02" db="EMBL/GenBank/DDBJ databases">
        <authorList>
            <person name="Wen L."/>
            <person name="He K."/>
            <person name="Yang H."/>
        </authorList>
    </citation>
    <scope>NUCLEOTIDE SEQUENCE [LARGE SCALE GENOMIC DNA]</scope>
    <source>
        <strain evidence="3 4">CZ1127</strain>
    </source>
</reference>
<proteinExistence type="predicted"/>
<feature type="compositionally biased region" description="Basic and acidic residues" evidence="1">
    <location>
        <begin position="25"/>
        <end position="39"/>
    </location>
</feature>
<evidence type="ECO:0000256" key="1">
    <source>
        <dbReference type="SAM" id="MobiDB-lite"/>
    </source>
</evidence>
<organism evidence="3 4">
    <name type="scientific">Wenyingzhuangia fucanilytica</name>
    <dbReference type="NCBI Taxonomy" id="1790137"/>
    <lineage>
        <taxon>Bacteria</taxon>
        <taxon>Pseudomonadati</taxon>
        <taxon>Bacteroidota</taxon>
        <taxon>Flavobacteriia</taxon>
        <taxon>Flavobacteriales</taxon>
        <taxon>Flavobacteriaceae</taxon>
        <taxon>Wenyingzhuangia</taxon>
    </lineage>
</organism>
<sequence>MHILIKKLLFVSVLIFSVSTQANGLEKEVPKASEDKTETSTEESAVDYNEVKDVFMPVKRIDNILTPKKKLRKKKYTIA</sequence>
<evidence type="ECO:0000256" key="2">
    <source>
        <dbReference type="SAM" id="SignalP"/>
    </source>
</evidence>
<feature type="chain" id="PRO_5008532546" evidence="2">
    <location>
        <begin position="23"/>
        <end position="79"/>
    </location>
</feature>
<protein>
    <submittedName>
        <fullName evidence="3">Uncharacterized protein</fullName>
    </submittedName>
</protein>
<name>A0A1B1Y6M6_9FLAO</name>
<accession>A0A1B1Y6M6</accession>